<dbReference type="Pfam" id="PF03081">
    <property type="entry name" value="Exo70_C"/>
    <property type="match status" value="1"/>
</dbReference>
<comment type="similarity">
    <text evidence="1">Belongs to the EXO70 family.</text>
</comment>
<dbReference type="EMBL" id="JAXQNO010000022">
    <property type="protein sequence ID" value="KAK4767506.1"/>
    <property type="molecule type" value="Genomic_DNA"/>
</dbReference>
<organism evidence="7 8">
    <name type="scientific">Trapa natans</name>
    <name type="common">Water chestnut</name>
    <dbReference type="NCBI Taxonomy" id="22666"/>
    <lineage>
        <taxon>Eukaryota</taxon>
        <taxon>Viridiplantae</taxon>
        <taxon>Streptophyta</taxon>
        <taxon>Embryophyta</taxon>
        <taxon>Tracheophyta</taxon>
        <taxon>Spermatophyta</taxon>
        <taxon>Magnoliopsida</taxon>
        <taxon>eudicotyledons</taxon>
        <taxon>Gunneridae</taxon>
        <taxon>Pentapetalae</taxon>
        <taxon>rosids</taxon>
        <taxon>malvids</taxon>
        <taxon>Myrtales</taxon>
        <taxon>Lythraceae</taxon>
        <taxon>Trapa</taxon>
    </lineage>
</organism>
<feature type="compositionally biased region" description="Basic residues" evidence="3">
    <location>
        <begin position="1"/>
        <end position="10"/>
    </location>
</feature>
<feature type="domain" description="DUF4378" evidence="6">
    <location>
        <begin position="805"/>
        <end position="949"/>
    </location>
</feature>
<keyword evidence="2" id="KW-0813">Transport</keyword>
<dbReference type="InterPro" id="IPR022212">
    <property type="entry name" value="DUF3741"/>
</dbReference>
<feature type="domain" description="Exocyst complex subunit Exo70 C-terminal" evidence="4">
    <location>
        <begin position="1173"/>
        <end position="1515"/>
    </location>
</feature>
<evidence type="ECO:0000256" key="3">
    <source>
        <dbReference type="SAM" id="MobiDB-lite"/>
    </source>
</evidence>
<gene>
    <name evidence="7" type="ORF">SAY86_015256</name>
</gene>
<evidence type="ECO:0000259" key="6">
    <source>
        <dbReference type="Pfam" id="PF14309"/>
    </source>
</evidence>
<comment type="caution">
    <text evidence="7">The sequence shown here is derived from an EMBL/GenBank/DDBJ whole genome shotgun (WGS) entry which is preliminary data.</text>
</comment>
<feature type="region of interest" description="Disordered" evidence="3">
    <location>
        <begin position="676"/>
        <end position="736"/>
    </location>
</feature>
<dbReference type="Pfam" id="PF12552">
    <property type="entry name" value="DUF3741"/>
    <property type="match status" value="1"/>
</dbReference>
<protein>
    <recommendedName>
        <fullName evidence="9">Exocyst subunit Exo70 family protein</fullName>
    </recommendedName>
</protein>
<name>A0AAN7QGR4_TRANT</name>
<dbReference type="InterPro" id="IPR025486">
    <property type="entry name" value="DUF4378"/>
</dbReference>
<evidence type="ECO:0000313" key="8">
    <source>
        <dbReference type="Proteomes" id="UP001346149"/>
    </source>
</evidence>
<feature type="region of interest" description="Disordered" evidence="3">
    <location>
        <begin position="121"/>
        <end position="146"/>
    </location>
</feature>
<feature type="region of interest" description="Disordered" evidence="3">
    <location>
        <begin position="634"/>
        <end position="655"/>
    </location>
</feature>
<feature type="domain" description="DUF3741" evidence="5">
    <location>
        <begin position="184"/>
        <end position="228"/>
    </location>
</feature>
<dbReference type="SUPFAM" id="SSF74788">
    <property type="entry name" value="Cullin repeat-like"/>
    <property type="match status" value="1"/>
</dbReference>
<evidence type="ECO:0000256" key="2">
    <source>
        <dbReference type="ARBA" id="ARBA00022448"/>
    </source>
</evidence>
<sequence>MESLRQKRSKVFIANRSSNEGNRQARKQRNTATFSSDSSSCSSGITDDDLVMFDMRQRSSRQPAGTPIKKLLEKEMSQETESRRRSQSVIARLMGLDVSAPLLPAKRSEKRYSEEPAVMVKVEQVDRSSPFSSRPSSRRSSKDDQEYKDVFEVAEASNKVEKIRFRPHQTARSNITSDEMAFIRQKFMEAKQLSTDVKLHDSKEFHDAIEVLDSNRDFLLRFLQQPDSLFRKRLNDLDGATFQSHCNQISTAKSSKAGICEVQYHGLKSGREKMPRKFCRSSSKHKNNYSVHPYFSSAPDSLKPRKLEGGNDCDIVPTRIVVLRPNIRKDCHPTKSPSSPHPHALLSDSSSLEDFPSFRCKVREQIGRKKLNGDMQLKLQSRESRDLSKGITMEMNREDDCNSPSFLPLKMRRCGASDSSSTVSMNQSYTTTLISMKSSDWNNQHKSAPHSAESSVAMEAKRRLSRRWKMTHKSQEIGELSRGSTLADMLSITDKGARCPNSVVYTSQKGFGGNSLTATLVEPLGISSRDGWKDICVNNLSRSRSLPSSSNLSCSPSASTGCEAPRKCRYTLPSETIKREKNKKVISHVDPRDALASPKLMPRQVERDYLHFIRGESSNASEEVYLRQNQAKKDLREIRPRNPDSDASASVNHEDFTVEREEKIYSTETLHLQLSTPLLNSSPFDRDDQAPKESLGGSSKGIPDPVCHSAPELESPESSKDADQPSPISTLEAPFTDDISSGSECFESLSADLHGLRMQLQLLKLESEAHTECTALIYSDEDTGEYTPGLSEDKATRGTEGSWESAYVTDILVHSGYIEYDPETFVSKLHSLESPIDPFMFEELEKEGLCSATSLRTERRLLFDRLNFGMKEIYHQLTDPHPWVPTTGSIPAMGNKLGRDGLLDGLCRSVVCRDRKAIKGAQDRVLVNDTQWLNLRNDFDLVGKEIERLWKMSRVHKAVLRFWSSILILATLAFQVIIEEIRDEEPLLPHENGVLRVPFLECLARPELAMERAIEAGEPVILKWSPHASTYARITSLFYEEKAEALEFVKCVNDLQQAMQSLVSVDSNSEKLVHAHWLMQIAMKRLQKELYQILSLNRSRLDPESVSIRYSRTSISTISSASDEDIDEGDDDRRDEVVRKSIIDEGIYRLGVEKMSTSQVQKMKWEAVETKIKSWLDAVKVSMKTLFYGERILCDHVFSSSDSISESCFGEITRDGAALLFGFPELIVRNMKKSPPEKMFHLLDMYTAVSESWLEIDVIFSFSSTAAVRSLALNSLVRLSQSVRTSLADFESTILKDTSNASIVPGCGVHPLTVDAMNFLCLLADYSNVLDDIIVNDEKPNSLERPSLPESYFDSPHRDNNTSAPAISVRVAWLVLVLLCKLDGKSKKYNDISFSYLFLANNLQHVVSKVRSSNLHCLLGDDWIVKQEEKINQFASSYERIGWGNVLDQLLTIEEMSSRTASPEETFKRFNSSFDGTYQKQSSSIVPDPELRDRIKMSIEERILLAYRALYNSTHRAESAMRSRR</sequence>
<feature type="region of interest" description="Disordered" evidence="3">
    <location>
        <begin position="1"/>
        <end position="46"/>
    </location>
</feature>
<feature type="compositionally biased region" description="Low complexity" evidence="3">
    <location>
        <begin position="35"/>
        <end position="45"/>
    </location>
</feature>
<dbReference type="GO" id="GO:0000145">
    <property type="term" value="C:exocyst"/>
    <property type="evidence" value="ECO:0007669"/>
    <property type="project" value="InterPro"/>
</dbReference>
<evidence type="ECO:0000313" key="7">
    <source>
        <dbReference type="EMBL" id="KAK4767506.1"/>
    </source>
</evidence>
<dbReference type="GO" id="GO:0006887">
    <property type="term" value="P:exocytosis"/>
    <property type="evidence" value="ECO:0007669"/>
    <property type="project" value="InterPro"/>
</dbReference>
<dbReference type="Pfam" id="PF20669">
    <property type="entry name" value="Exo70_N"/>
    <property type="match status" value="1"/>
</dbReference>
<dbReference type="Proteomes" id="UP001346149">
    <property type="component" value="Unassembled WGS sequence"/>
</dbReference>
<dbReference type="PANTHER" id="PTHR46836">
    <property type="entry name" value="AFADIN"/>
    <property type="match status" value="1"/>
</dbReference>
<feature type="compositionally biased region" description="Basic and acidic residues" evidence="3">
    <location>
        <begin position="634"/>
        <end position="644"/>
    </location>
</feature>
<reference evidence="7 8" key="1">
    <citation type="journal article" date="2023" name="Hortic Res">
        <title>Pangenome of water caltrop reveals structural variations and asymmetric subgenome divergence after allopolyploidization.</title>
        <authorList>
            <person name="Zhang X."/>
            <person name="Chen Y."/>
            <person name="Wang L."/>
            <person name="Yuan Y."/>
            <person name="Fang M."/>
            <person name="Shi L."/>
            <person name="Lu R."/>
            <person name="Comes H.P."/>
            <person name="Ma Y."/>
            <person name="Chen Y."/>
            <person name="Huang G."/>
            <person name="Zhou Y."/>
            <person name="Zheng Z."/>
            <person name="Qiu Y."/>
        </authorList>
    </citation>
    <scope>NUCLEOTIDE SEQUENCE [LARGE SCALE GENOMIC DNA]</scope>
    <source>
        <strain evidence="7">F231</strain>
    </source>
</reference>
<evidence type="ECO:0000259" key="4">
    <source>
        <dbReference type="Pfam" id="PF03081"/>
    </source>
</evidence>
<evidence type="ECO:0008006" key="9">
    <source>
        <dbReference type="Google" id="ProtNLM"/>
    </source>
</evidence>
<proteinExistence type="inferred from homology"/>
<feature type="compositionally biased region" description="Low complexity" evidence="3">
    <location>
        <begin position="334"/>
        <end position="351"/>
    </location>
</feature>
<dbReference type="GO" id="GO:0005546">
    <property type="term" value="F:phosphatidylinositol-4,5-bisphosphate binding"/>
    <property type="evidence" value="ECO:0007669"/>
    <property type="project" value="InterPro"/>
</dbReference>
<keyword evidence="8" id="KW-1185">Reference proteome</keyword>
<dbReference type="Gene3D" id="1.20.1280.170">
    <property type="entry name" value="Exocyst complex component Exo70"/>
    <property type="match status" value="1"/>
</dbReference>
<dbReference type="InterPro" id="IPR046364">
    <property type="entry name" value="Exo70_C"/>
</dbReference>
<evidence type="ECO:0000259" key="5">
    <source>
        <dbReference type="Pfam" id="PF12552"/>
    </source>
</evidence>
<dbReference type="InterPro" id="IPR016159">
    <property type="entry name" value="Cullin_repeat-like_dom_sf"/>
</dbReference>
<evidence type="ECO:0000256" key="1">
    <source>
        <dbReference type="ARBA" id="ARBA00006756"/>
    </source>
</evidence>
<dbReference type="Pfam" id="PF14309">
    <property type="entry name" value="DUF4378"/>
    <property type="match status" value="1"/>
</dbReference>
<dbReference type="PANTHER" id="PTHR46836:SF8">
    <property type="entry name" value="AFADIN"/>
    <property type="match status" value="1"/>
</dbReference>
<accession>A0AAN7QGR4</accession>
<feature type="region of interest" description="Disordered" evidence="3">
    <location>
        <begin position="331"/>
        <end position="351"/>
    </location>
</feature>